<dbReference type="Proteomes" id="UP001055025">
    <property type="component" value="Unassembled WGS sequence"/>
</dbReference>
<feature type="domain" description="ATP-grasp" evidence="2">
    <location>
        <begin position="135"/>
        <end position="332"/>
    </location>
</feature>
<accession>A0AAV5B323</accession>
<dbReference type="SUPFAM" id="SSF56059">
    <property type="entry name" value="Glutathione synthetase ATP-binding domain-like"/>
    <property type="match status" value="1"/>
</dbReference>
<keyword evidence="1" id="KW-0067">ATP-binding</keyword>
<dbReference type="Gene3D" id="3.30.470.20">
    <property type="entry name" value="ATP-grasp fold, B domain"/>
    <property type="match status" value="1"/>
</dbReference>
<comment type="caution">
    <text evidence="3">The sequence shown here is derived from an EMBL/GenBank/DDBJ whole genome shotgun (WGS) entry which is preliminary data.</text>
</comment>
<dbReference type="PROSITE" id="PS50975">
    <property type="entry name" value="ATP_GRASP"/>
    <property type="match status" value="1"/>
</dbReference>
<organism evidence="3 4">
    <name type="scientific">Granulimonas faecalis</name>
    <dbReference type="NCBI Taxonomy" id="2894155"/>
    <lineage>
        <taxon>Bacteria</taxon>
        <taxon>Bacillati</taxon>
        <taxon>Actinomycetota</taxon>
        <taxon>Coriobacteriia</taxon>
        <taxon>Coriobacteriales</taxon>
        <taxon>Kribbibacteriaceae</taxon>
        <taxon>Granulimonas</taxon>
    </lineage>
</organism>
<evidence type="ECO:0000313" key="4">
    <source>
        <dbReference type="Proteomes" id="UP001055025"/>
    </source>
</evidence>
<keyword evidence="4" id="KW-1185">Reference proteome</keyword>
<dbReference type="GO" id="GO:0016874">
    <property type="term" value="F:ligase activity"/>
    <property type="evidence" value="ECO:0007669"/>
    <property type="project" value="UniProtKB-KW"/>
</dbReference>
<reference evidence="3" key="1">
    <citation type="journal article" date="2022" name="Int. J. Syst. Evol. Microbiol.">
        <title>Granulimonas faecalis gen. nov., sp. nov., and Leptogranulimonas caecicola gen. nov., sp. nov., novel lactate-producing Atopobiaceae bacteria isolated from mouse intestines, and an emended description of the family Atopobiaceae.</title>
        <authorList>
            <person name="Morinaga K."/>
            <person name="Kusada H."/>
            <person name="Sakamoto S."/>
            <person name="Murakami T."/>
            <person name="Toyoda A."/>
            <person name="Mori H."/>
            <person name="Meng X.Y."/>
            <person name="Takashino M."/>
            <person name="Murotomi K."/>
            <person name="Tamaki H."/>
        </authorList>
    </citation>
    <scope>NUCLEOTIDE SEQUENCE</scope>
    <source>
        <strain evidence="3">OPF53</strain>
    </source>
</reference>
<name>A0AAV5B323_9ACTN</name>
<dbReference type="GO" id="GO:0046872">
    <property type="term" value="F:metal ion binding"/>
    <property type="evidence" value="ECO:0007669"/>
    <property type="project" value="InterPro"/>
</dbReference>
<keyword evidence="1" id="KW-0547">Nucleotide-binding</keyword>
<dbReference type="GO" id="GO:0005524">
    <property type="term" value="F:ATP binding"/>
    <property type="evidence" value="ECO:0007669"/>
    <property type="project" value="UniProtKB-UniRule"/>
</dbReference>
<evidence type="ECO:0000313" key="3">
    <source>
        <dbReference type="EMBL" id="GJM55154.1"/>
    </source>
</evidence>
<evidence type="ECO:0000256" key="1">
    <source>
        <dbReference type="PROSITE-ProRule" id="PRU00409"/>
    </source>
</evidence>
<dbReference type="RefSeq" id="WP_135977626.1">
    <property type="nucleotide sequence ID" value="NZ_BQKC01000001.1"/>
</dbReference>
<proteinExistence type="predicted"/>
<dbReference type="EMBL" id="BQKC01000001">
    <property type="protein sequence ID" value="GJM55154.1"/>
    <property type="molecule type" value="Genomic_DNA"/>
</dbReference>
<protein>
    <submittedName>
        <fullName evidence="3">D-aspartate ligase</fullName>
    </submittedName>
</protein>
<sequence length="416" mass="46501">MPAVTITDESQVPELLQPVCIGGDILGYSYARSFHRRWGVDPVILSAVDVQVTSSSRLCDYRVVPDLGEPGRLLEELLALGKGLKAAGKLGIVLGSADWHARILSEHAEELSEFYAVPYPDFPLLDRITDKGEFYRICEELSIPYPKTWTVLASEGDLPDDLPFPLVVKPANSAAYDLLEFPGKEKVYAVDDRRGLDEVMGSLARSGYSKEVVLQDFVPGGDSALRSLTVFTDRHGEARVVSGGRVVIQDHSPILIGNPCCIMGERVEQIISDAKRFLSHVGYHGVANFDIKFDERDGSYRFFEVNTRPGRNSWYVTLGGVEFTEPIVRDFVLHDPMEYREAFDPFLYTVVPRKVVADHVADDGLRARALEMFRKGKAGYPYGNPDDTLKHRVLARLLLFNQVRKFNIHLGKGTRV</sequence>
<evidence type="ECO:0000259" key="2">
    <source>
        <dbReference type="PROSITE" id="PS50975"/>
    </source>
</evidence>
<keyword evidence="3" id="KW-0436">Ligase</keyword>
<gene>
    <name evidence="3" type="primary">carB2</name>
    <name evidence="3" type="ORF">ATOP_08090</name>
</gene>
<dbReference type="AlphaFoldDB" id="A0AAV5B323"/>
<dbReference type="InterPro" id="IPR011761">
    <property type="entry name" value="ATP-grasp"/>
</dbReference>